<evidence type="ECO:0000256" key="10">
    <source>
        <dbReference type="ARBA" id="ARBA00023033"/>
    </source>
</evidence>
<evidence type="ECO:0000313" key="13">
    <source>
        <dbReference type="EMBL" id="EJT98914.1"/>
    </source>
</evidence>
<evidence type="ECO:0000256" key="12">
    <source>
        <dbReference type="SAM" id="Phobius"/>
    </source>
</evidence>
<evidence type="ECO:0008006" key="15">
    <source>
        <dbReference type="Google" id="ProtNLM"/>
    </source>
</evidence>
<gene>
    <name evidence="13" type="ORF">DACRYDRAFT_90564</name>
</gene>
<dbReference type="GO" id="GO:0016020">
    <property type="term" value="C:membrane"/>
    <property type="evidence" value="ECO:0007669"/>
    <property type="project" value="UniProtKB-SubCell"/>
</dbReference>
<comment type="subcellular location">
    <subcellularLocation>
        <location evidence="2">Membrane</location>
    </subcellularLocation>
</comment>
<reference evidence="13 14" key="1">
    <citation type="journal article" date="2012" name="Science">
        <title>The Paleozoic origin of enzymatic lignin decomposition reconstructed from 31 fungal genomes.</title>
        <authorList>
            <person name="Floudas D."/>
            <person name="Binder M."/>
            <person name="Riley R."/>
            <person name="Barry K."/>
            <person name="Blanchette R.A."/>
            <person name="Henrissat B."/>
            <person name="Martinez A.T."/>
            <person name="Otillar R."/>
            <person name="Spatafora J.W."/>
            <person name="Yadav J.S."/>
            <person name="Aerts A."/>
            <person name="Benoit I."/>
            <person name="Boyd A."/>
            <person name="Carlson A."/>
            <person name="Copeland A."/>
            <person name="Coutinho P.M."/>
            <person name="de Vries R.P."/>
            <person name="Ferreira P."/>
            <person name="Findley K."/>
            <person name="Foster B."/>
            <person name="Gaskell J."/>
            <person name="Glotzer D."/>
            <person name="Gorecki P."/>
            <person name="Heitman J."/>
            <person name="Hesse C."/>
            <person name="Hori C."/>
            <person name="Igarashi K."/>
            <person name="Jurgens J.A."/>
            <person name="Kallen N."/>
            <person name="Kersten P."/>
            <person name="Kohler A."/>
            <person name="Kuees U."/>
            <person name="Kumar T.K.A."/>
            <person name="Kuo A."/>
            <person name="LaButti K."/>
            <person name="Larrondo L.F."/>
            <person name="Lindquist E."/>
            <person name="Ling A."/>
            <person name="Lombard V."/>
            <person name="Lucas S."/>
            <person name="Lundell T."/>
            <person name="Martin R."/>
            <person name="McLaughlin D.J."/>
            <person name="Morgenstern I."/>
            <person name="Morin E."/>
            <person name="Murat C."/>
            <person name="Nagy L.G."/>
            <person name="Nolan M."/>
            <person name="Ohm R.A."/>
            <person name="Patyshakuliyeva A."/>
            <person name="Rokas A."/>
            <person name="Ruiz-Duenas F.J."/>
            <person name="Sabat G."/>
            <person name="Salamov A."/>
            <person name="Samejima M."/>
            <person name="Schmutz J."/>
            <person name="Slot J.C."/>
            <person name="St John F."/>
            <person name="Stenlid J."/>
            <person name="Sun H."/>
            <person name="Sun S."/>
            <person name="Syed K."/>
            <person name="Tsang A."/>
            <person name="Wiebenga A."/>
            <person name="Young D."/>
            <person name="Pisabarro A."/>
            <person name="Eastwood D.C."/>
            <person name="Martin F."/>
            <person name="Cullen D."/>
            <person name="Grigoriev I.V."/>
            <person name="Hibbett D.S."/>
        </authorList>
    </citation>
    <scope>NUCLEOTIDE SEQUENCE [LARGE SCALE GENOMIC DNA]</scope>
    <source>
        <strain evidence="13 14">DJM-731 SS1</strain>
    </source>
</reference>
<dbReference type="SUPFAM" id="SSF48264">
    <property type="entry name" value="Cytochrome P450"/>
    <property type="match status" value="1"/>
</dbReference>
<comment type="cofactor">
    <cofactor evidence="1">
        <name>heme</name>
        <dbReference type="ChEBI" id="CHEBI:30413"/>
    </cofactor>
</comment>
<dbReference type="OrthoDB" id="1055148at2759"/>
<keyword evidence="6" id="KW-0479">Metal-binding</keyword>
<evidence type="ECO:0000256" key="1">
    <source>
        <dbReference type="ARBA" id="ARBA00001971"/>
    </source>
</evidence>
<keyword evidence="4" id="KW-0349">Heme</keyword>
<evidence type="ECO:0000256" key="9">
    <source>
        <dbReference type="ARBA" id="ARBA00023004"/>
    </source>
</evidence>
<keyword evidence="8" id="KW-0560">Oxidoreductase</keyword>
<comment type="similarity">
    <text evidence="3">Belongs to the cytochrome P450 family.</text>
</comment>
<evidence type="ECO:0000256" key="7">
    <source>
        <dbReference type="ARBA" id="ARBA00022989"/>
    </source>
</evidence>
<dbReference type="PANTHER" id="PTHR46300">
    <property type="entry name" value="P450, PUTATIVE (EUROFUNG)-RELATED-RELATED"/>
    <property type="match status" value="1"/>
</dbReference>
<dbReference type="HOGENOM" id="CLU_1652099_0_0_1"/>
<protein>
    <recommendedName>
        <fullName evidence="15">Cytochrome P450</fullName>
    </recommendedName>
</protein>
<dbReference type="PANTHER" id="PTHR46300:SF2">
    <property type="entry name" value="CYTOCHROME P450 MONOOXYGENASE ALNH-RELATED"/>
    <property type="match status" value="1"/>
</dbReference>
<dbReference type="GO" id="GO:0020037">
    <property type="term" value="F:heme binding"/>
    <property type="evidence" value="ECO:0007669"/>
    <property type="project" value="InterPro"/>
</dbReference>
<evidence type="ECO:0000256" key="6">
    <source>
        <dbReference type="ARBA" id="ARBA00022723"/>
    </source>
</evidence>
<dbReference type="GeneID" id="63692022"/>
<dbReference type="AlphaFoldDB" id="M5FTW9"/>
<evidence type="ECO:0000313" key="14">
    <source>
        <dbReference type="Proteomes" id="UP000030653"/>
    </source>
</evidence>
<evidence type="ECO:0000256" key="4">
    <source>
        <dbReference type="ARBA" id="ARBA00022617"/>
    </source>
</evidence>
<keyword evidence="11 12" id="KW-0472">Membrane</keyword>
<feature type="transmembrane region" description="Helical" evidence="12">
    <location>
        <begin position="20"/>
        <end position="46"/>
    </location>
</feature>
<dbReference type="Gene3D" id="1.10.630.10">
    <property type="entry name" value="Cytochrome P450"/>
    <property type="match status" value="1"/>
</dbReference>
<dbReference type="STRING" id="1858805.M5FTW9"/>
<dbReference type="Proteomes" id="UP000030653">
    <property type="component" value="Unassembled WGS sequence"/>
</dbReference>
<dbReference type="GO" id="GO:0016705">
    <property type="term" value="F:oxidoreductase activity, acting on paired donors, with incorporation or reduction of molecular oxygen"/>
    <property type="evidence" value="ECO:0007669"/>
    <property type="project" value="InterPro"/>
</dbReference>
<dbReference type="InterPro" id="IPR050364">
    <property type="entry name" value="Cytochrome_P450_fung"/>
</dbReference>
<sequence>MLELTLGDYGHQAMDHLSSFYLGSTFNTRGGILTLILVILVTAHCLRRKRNSASRFPPGPTGVPLLGNVLQLPSKFFWYQLDTWSKLYGPVYTFWIMNRPIVVLSTVSASADVLDRQSGITADRAQSIKGAFYGIDQILSNKMHSYGCVHFCVFVTHIVT</sequence>
<keyword evidence="14" id="KW-1185">Reference proteome</keyword>
<dbReference type="RefSeq" id="XP_040625812.1">
    <property type="nucleotide sequence ID" value="XM_040776960.1"/>
</dbReference>
<name>M5FTW9_DACPD</name>
<keyword evidence="7 12" id="KW-1133">Transmembrane helix</keyword>
<dbReference type="InterPro" id="IPR036396">
    <property type="entry name" value="Cyt_P450_sf"/>
</dbReference>
<organism evidence="13 14">
    <name type="scientific">Dacryopinax primogenitus (strain DJM 731)</name>
    <name type="common">Brown rot fungus</name>
    <dbReference type="NCBI Taxonomy" id="1858805"/>
    <lineage>
        <taxon>Eukaryota</taxon>
        <taxon>Fungi</taxon>
        <taxon>Dikarya</taxon>
        <taxon>Basidiomycota</taxon>
        <taxon>Agaricomycotina</taxon>
        <taxon>Dacrymycetes</taxon>
        <taxon>Dacrymycetales</taxon>
        <taxon>Dacrymycetaceae</taxon>
        <taxon>Dacryopinax</taxon>
    </lineage>
</organism>
<dbReference type="GO" id="GO:0004497">
    <property type="term" value="F:monooxygenase activity"/>
    <property type="evidence" value="ECO:0007669"/>
    <property type="project" value="UniProtKB-KW"/>
</dbReference>
<keyword evidence="9" id="KW-0408">Iron</keyword>
<accession>M5FTW9</accession>
<dbReference type="Pfam" id="PF00067">
    <property type="entry name" value="p450"/>
    <property type="match status" value="1"/>
</dbReference>
<evidence type="ECO:0000256" key="5">
    <source>
        <dbReference type="ARBA" id="ARBA00022692"/>
    </source>
</evidence>
<keyword evidence="5 12" id="KW-0812">Transmembrane</keyword>
<dbReference type="InterPro" id="IPR001128">
    <property type="entry name" value="Cyt_P450"/>
</dbReference>
<evidence type="ECO:0000256" key="8">
    <source>
        <dbReference type="ARBA" id="ARBA00023002"/>
    </source>
</evidence>
<evidence type="ECO:0000256" key="11">
    <source>
        <dbReference type="ARBA" id="ARBA00023136"/>
    </source>
</evidence>
<evidence type="ECO:0000256" key="3">
    <source>
        <dbReference type="ARBA" id="ARBA00010617"/>
    </source>
</evidence>
<keyword evidence="10" id="KW-0503">Monooxygenase</keyword>
<evidence type="ECO:0000256" key="2">
    <source>
        <dbReference type="ARBA" id="ARBA00004370"/>
    </source>
</evidence>
<dbReference type="GO" id="GO:0005506">
    <property type="term" value="F:iron ion binding"/>
    <property type="evidence" value="ECO:0007669"/>
    <property type="project" value="InterPro"/>
</dbReference>
<proteinExistence type="inferred from homology"/>
<dbReference type="EMBL" id="JH795871">
    <property type="protein sequence ID" value="EJT98914.1"/>
    <property type="molecule type" value="Genomic_DNA"/>
</dbReference>